<accession>A0ACC2LCL2</accession>
<protein>
    <submittedName>
        <fullName evidence="1">Uncharacterized protein</fullName>
    </submittedName>
</protein>
<proteinExistence type="predicted"/>
<sequence>MESFNDCNHVVSDPYQVHVFAEQGIDRTAEAEGSTLTREGKNEETNYVFGDARVDVLRSDHESKESRNRKEDEGRADKRLENCKENSFEQDEQAAESGLVRCRENRKRSFEREDRIRRWNCGWRITEGTRADDGTESGAGELQKFSLVPS</sequence>
<organism evidence="1 2">
    <name type="scientific">Persea americana</name>
    <name type="common">Avocado</name>
    <dbReference type="NCBI Taxonomy" id="3435"/>
    <lineage>
        <taxon>Eukaryota</taxon>
        <taxon>Viridiplantae</taxon>
        <taxon>Streptophyta</taxon>
        <taxon>Embryophyta</taxon>
        <taxon>Tracheophyta</taxon>
        <taxon>Spermatophyta</taxon>
        <taxon>Magnoliopsida</taxon>
        <taxon>Magnoliidae</taxon>
        <taxon>Laurales</taxon>
        <taxon>Lauraceae</taxon>
        <taxon>Persea</taxon>
    </lineage>
</organism>
<dbReference type="EMBL" id="CM056815">
    <property type="protein sequence ID" value="KAJ8631058.1"/>
    <property type="molecule type" value="Genomic_DNA"/>
</dbReference>
<dbReference type="Proteomes" id="UP001234297">
    <property type="component" value="Chromosome 7"/>
</dbReference>
<evidence type="ECO:0000313" key="1">
    <source>
        <dbReference type="EMBL" id="KAJ8631058.1"/>
    </source>
</evidence>
<reference evidence="1 2" key="1">
    <citation type="journal article" date="2022" name="Hortic Res">
        <title>A haplotype resolved chromosomal level avocado genome allows analysis of novel avocado genes.</title>
        <authorList>
            <person name="Nath O."/>
            <person name="Fletcher S.J."/>
            <person name="Hayward A."/>
            <person name="Shaw L.M."/>
            <person name="Masouleh A.K."/>
            <person name="Furtado A."/>
            <person name="Henry R.J."/>
            <person name="Mitter N."/>
        </authorList>
    </citation>
    <scope>NUCLEOTIDE SEQUENCE [LARGE SCALE GENOMIC DNA]</scope>
    <source>
        <strain evidence="2">cv. Hass</strain>
    </source>
</reference>
<name>A0ACC2LCL2_PERAE</name>
<keyword evidence="2" id="KW-1185">Reference proteome</keyword>
<evidence type="ECO:0000313" key="2">
    <source>
        <dbReference type="Proteomes" id="UP001234297"/>
    </source>
</evidence>
<comment type="caution">
    <text evidence="1">The sequence shown here is derived from an EMBL/GenBank/DDBJ whole genome shotgun (WGS) entry which is preliminary data.</text>
</comment>
<gene>
    <name evidence="1" type="ORF">MRB53_024381</name>
</gene>